<evidence type="ECO:0000256" key="5">
    <source>
        <dbReference type="ARBA" id="ARBA00034808"/>
    </source>
</evidence>
<evidence type="ECO:0000313" key="7">
    <source>
        <dbReference type="EMBL" id="KNF00196.1"/>
    </source>
</evidence>
<dbReference type="GO" id="GO:0005737">
    <property type="term" value="C:cytoplasm"/>
    <property type="evidence" value="ECO:0007669"/>
    <property type="project" value="TreeGrafter"/>
</dbReference>
<dbReference type="Pfam" id="PF00270">
    <property type="entry name" value="DEAD"/>
    <property type="match status" value="1"/>
</dbReference>
<comment type="similarity">
    <text evidence="1">Belongs to the helicase family. RecQ subfamily.</text>
</comment>
<proteinExistence type="inferred from homology"/>
<keyword evidence="3" id="KW-0413">Isomerase</keyword>
<dbReference type="PANTHER" id="PTHR13710">
    <property type="entry name" value="DNA HELICASE RECQ FAMILY MEMBER"/>
    <property type="match status" value="1"/>
</dbReference>
<evidence type="ECO:0000259" key="6">
    <source>
        <dbReference type="Pfam" id="PF00270"/>
    </source>
</evidence>
<evidence type="ECO:0000256" key="3">
    <source>
        <dbReference type="ARBA" id="ARBA00023235"/>
    </source>
</evidence>
<sequence length="185" mass="21190">MPRRKLKKTTKVTLTLKLLQMNDSELTDAIIEDAAPCYSPDQPSKQLQVEAVLNLIRIRHTFVRAGTGFGKSRVAEIYCHLFARTKNPVVLVLNPHDALGNNQVQEKIAQGFTALNLKQTNFNESVAGEILQGKYNFIYLSPEIFLNNKMFTEVYHNPKFQDHLVLTVSRRLLRDMRTQDNGLEY</sequence>
<dbReference type="GO" id="GO:0009378">
    <property type="term" value="F:four-way junction helicase activity"/>
    <property type="evidence" value="ECO:0007669"/>
    <property type="project" value="TreeGrafter"/>
</dbReference>
<keyword evidence="8" id="KW-1185">Reference proteome</keyword>
<dbReference type="GO" id="GO:0003677">
    <property type="term" value="F:DNA binding"/>
    <property type="evidence" value="ECO:0007669"/>
    <property type="project" value="UniProtKB-KW"/>
</dbReference>
<dbReference type="AlphaFoldDB" id="A0A0L0VLR2"/>
<dbReference type="InterPro" id="IPR027417">
    <property type="entry name" value="P-loop_NTPase"/>
</dbReference>
<feature type="domain" description="DEAD/DEAH-box helicase" evidence="6">
    <location>
        <begin position="47"/>
        <end position="147"/>
    </location>
</feature>
<dbReference type="EMBL" id="AJIL01000039">
    <property type="protein sequence ID" value="KNF00196.1"/>
    <property type="molecule type" value="Genomic_DNA"/>
</dbReference>
<dbReference type="EC" id="5.6.2.4" evidence="5"/>
<dbReference type="Gene3D" id="3.40.50.300">
    <property type="entry name" value="P-loop containing nucleotide triphosphate hydrolases"/>
    <property type="match status" value="1"/>
</dbReference>
<evidence type="ECO:0000256" key="4">
    <source>
        <dbReference type="ARBA" id="ARBA00034617"/>
    </source>
</evidence>
<dbReference type="GO" id="GO:0000724">
    <property type="term" value="P:double-strand break repair via homologous recombination"/>
    <property type="evidence" value="ECO:0007669"/>
    <property type="project" value="TreeGrafter"/>
</dbReference>
<dbReference type="PANTHER" id="PTHR13710:SF105">
    <property type="entry name" value="ATP-DEPENDENT DNA HELICASE Q1"/>
    <property type="match status" value="1"/>
</dbReference>
<evidence type="ECO:0000256" key="2">
    <source>
        <dbReference type="ARBA" id="ARBA00023125"/>
    </source>
</evidence>
<protein>
    <recommendedName>
        <fullName evidence="5">DNA 3'-5' helicase</fullName>
        <ecNumber evidence="5">5.6.2.4</ecNumber>
    </recommendedName>
</protein>
<dbReference type="InterPro" id="IPR011545">
    <property type="entry name" value="DEAD/DEAH_box_helicase_dom"/>
</dbReference>
<dbReference type="GO" id="GO:0005694">
    <property type="term" value="C:chromosome"/>
    <property type="evidence" value="ECO:0007669"/>
    <property type="project" value="TreeGrafter"/>
</dbReference>
<reference evidence="8" key="1">
    <citation type="submission" date="2014-03" db="EMBL/GenBank/DDBJ databases">
        <title>The Genome Sequence of Puccinia striiformis f. sp. tritici PST-78.</title>
        <authorList>
            <consortium name="The Broad Institute Genome Sequencing Platform"/>
            <person name="Cuomo C."/>
            <person name="Hulbert S."/>
            <person name="Chen X."/>
            <person name="Walker B."/>
            <person name="Young S.K."/>
            <person name="Zeng Q."/>
            <person name="Gargeya S."/>
            <person name="Fitzgerald M."/>
            <person name="Haas B."/>
            <person name="Abouelleil A."/>
            <person name="Alvarado L."/>
            <person name="Arachchi H.M."/>
            <person name="Berlin A.M."/>
            <person name="Chapman S.B."/>
            <person name="Goldberg J."/>
            <person name="Griggs A."/>
            <person name="Gujja S."/>
            <person name="Hansen M."/>
            <person name="Howarth C."/>
            <person name="Imamovic A."/>
            <person name="Larimer J."/>
            <person name="McCowan C."/>
            <person name="Montmayeur A."/>
            <person name="Murphy C."/>
            <person name="Neiman D."/>
            <person name="Pearson M."/>
            <person name="Priest M."/>
            <person name="Roberts A."/>
            <person name="Saif S."/>
            <person name="Shea T."/>
            <person name="Sisk P."/>
            <person name="Sykes S."/>
            <person name="Wortman J."/>
            <person name="Nusbaum C."/>
            <person name="Birren B."/>
        </authorList>
    </citation>
    <scope>NUCLEOTIDE SEQUENCE [LARGE SCALE GENOMIC DNA]</scope>
    <source>
        <strain evidence="8">race PST-78</strain>
    </source>
</reference>
<organism evidence="7 8">
    <name type="scientific">Puccinia striiformis f. sp. tritici PST-78</name>
    <dbReference type="NCBI Taxonomy" id="1165861"/>
    <lineage>
        <taxon>Eukaryota</taxon>
        <taxon>Fungi</taxon>
        <taxon>Dikarya</taxon>
        <taxon>Basidiomycota</taxon>
        <taxon>Pucciniomycotina</taxon>
        <taxon>Pucciniomycetes</taxon>
        <taxon>Pucciniales</taxon>
        <taxon>Pucciniaceae</taxon>
        <taxon>Puccinia</taxon>
    </lineage>
</organism>
<dbReference type="GO" id="GO:0005524">
    <property type="term" value="F:ATP binding"/>
    <property type="evidence" value="ECO:0007669"/>
    <property type="project" value="InterPro"/>
</dbReference>
<dbReference type="SUPFAM" id="SSF52540">
    <property type="entry name" value="P-loop containing nucleoside triphosphate hydrolases"/>
    <property type="match status" value="1"/>
</dbReference>
<name>A0A0L0VLR2_9BASI</name>
<comment type="caution">
    <text evidence="7">The sequence shown here is derived from an EMBL/GenBank/DDBJ whole genome shotgun (WGS) entry which is preliminary data.</text>
</comment>
<evidence type="ECO:0000313" key="8">
    <source>
        <dbReference type="Proteomes" id="UP000054564"/>
    </source>
</evidence>
<accession>A0A0L0VLR2</accession>
<keyword evidence="2" id="KW-0238">DNA-binding</keyword>
<evidence type="ECO:0000256" key="1">
    <source>
        <dbReference type="ARBA" id="ARBA00005446"/>
    </source>
</evidence>
<dbReference type="Proteomes" id="UP000054564">
    <property type="component" value="Unassembled WGS sequence"/>
</dbReference>
<gene>
    <name evidence="7" type="ORF">PSTG_06606</name>
</gene>
<dbReference type="GO" id="GO:0043138">
    <property type="term" value="F:3'-5' DNA helicase activity"/>
    <property type="evidence" value="ECO:0007669"/>
    <property type="project" value="UniProtKB-EC"/>
</dbReference>
<comment type="catalytic activity">
    <reaction evidence="4">
        <text>Couples ATP hydrolysis with the unwinding of duplex DNA by translocating in the 3'-5' direction.</text>
        <dbReference type="EC" id="5.6.2.4"/>
    </reaction>
</comment>